<dbReference type="EMBL" id="BSXS01002090">
    <property type="protein sequence ID" value="GME78186.1"/>
    <property type="molecule type" value="Genomic_DNA"/>
</dbReference>
<gene>
    <name evidence="1" type="ORF">Amon02_000334100</name>
</gene>
<sequence>MVTLPAVSLLTAIGSYTNNYLSASTSNAVLTTSSTTTSNAVTPETPSSLSSSSMYVSTSNAVSTASAPSTSAHNTASTSSLSSSSKTNPAGTGSSSSSFVTPSSALSVSITTGTLSGAHTIATSASAASGNIDLFQPVGTDAPLDVFKREELDFTGLASGVDNDKVAYQTNKFYVNMMLNKQSNPAYTFPYSFFYTNDDYHGIGMTHTTNSTFGSDDSAGAASYYSNSILVGSVIFSATSLTTSNTKIELTDMLDMSALVTITDGTDSNYIDLPLVEGMGFGTAIYNGGLIPQLNSQVGFTSVVAETSSALASGIIKYRATLSNSVDWLIYVVLPDNVDTSSFKLSVSSVNTVVGNKAIDGLIIQAAPAPKSDLVSYYDEGSGMYPLNCTIQGSYSSGGSSASYSLVYNTEGMSASGYTMIFALPHQVESLSSETSNHATGISLYSPTKGNMYGFLYNSLVMSETLNLDVGFLPYAEIASNSSLSYTADQLKLIAQAANSELSVDIPALINAQDSTYTAGKIIDKYAYILLTVSDVIEDEGVTKTALTALKDAFNTWTNNTQLYPFIYDTKFLGITSSAGQTGDLDSDYGSPHYNDHHFHYGYFIHAAAVVGYVDAKLGGTWAKENKDWVNALVRDVANPSSKDTYFPVFRSFDWFHGHSWASGLSDSGDGLNEESSSEDYNCYYGMKLWGSVIGDESMQFRGDLMLAIMKRSMNKYFYFQSDNTVEPSQYIGNKVAGITFMNKLAYTTYFGTNTEYIHGIHMLPITAASGLIRESAFVKEEWNSILSSIIGSLDSGWASILRMNQALFDPSSAYNFYSSSSWSDDYLDNGQSRTWGLTFSAALLNGSS</sequence>
<name>A0ACB5T0S2_AMBMO</name>
<organism evidence="1 2">
    <name type="scientific">Ambrosiozyma monospora</name>
    <name type="common">Yeast</name>
    <name type="synonym">Endomycopsis monosporus</name>
    <dbReference type="NCBI Taxonomy" id="43982"/>
    <lineage>
        <taxon>Eukaryota</taxon>
        <taxon>Fungi</taxon>
        <taxon>Dikarya</taxon>
        <taxon>Ascomycota</taxon>
        <taxon>Saccharomycotina</taxon>
        <taxon>Pichiomycetes</taxon>
        <taxon>Pichiales</taxon>
        <taxon>Pichiaceae</taxon>
        <taxon>Ambrosiozyma</taxon>
    </lineage>
</organism>
<accession>A0ACB5T0S2</accession>
<comment type="caution">
    <text evidence="1">The sequence shown here is derived from an EMBL/GenBank/DDBJ whole genome shotgun (WGS) entry which is preliminary data.</text>
</comment>
<evidence type="ECO:0000313" key="1">
    <source>
        <dbReference type="EMBL" id="GME78186.1"/>
    </source>
</evidence>
<keyword evidence="2" id="KW-1185">Reference proteome</keyword>
<evidence type="ECO:0000313" key="2">
    <source>
        <dbReference type="Proteomes" id="UP001165064"/>
    </source>
</evidence>
<protein>
    <submittedName>
        <fullName evidence="1">Unnamed protein product</fullName>
    </submittedName>
</protein>
<dbReference type="Proteomes" id="UP001165064">
    <property type="component" value="Unassembled WGS sequence"/>
</dbReference>
<proteinExistence type="predicted"/>
<reference evidence="1" key="1">
    <citation type="submission" date="2023-04" db="EMBL/GenBank/DDBJ databases">
        <title>Ambrosiozyma monospora NBRC 10751.</title>
        <authorList>
            <person name="Ichikawa N."/>
            <person name="Sato H."/>
            <person name="Tonouchi N."/>
        </authorList>
    </citation>
    <scope>NUCLEOTIDE SEQUENCE</scope>
    <source>
        <strain evidence="1">NBRC 10751</strain>
    </source>
</reference>